<comment type="similarity">
    <text evidence="1">Belongs to the aspartokinase family.</text>
</comment>
<dbReference type="GO" id="GO:0005829">
    <property type="term" value="C:cytosol"/>
    <property type="evidence" value="ECO:0000318"/>
    <property type="project" value="GO_Central"/>
</dbReference>
<gene>
    <name evidence="4" type="primary">LOC104583394</name>
    <name evidence="3" type="ORF">BRADI_1g01656v3</name>
</gene>
<feature type="region of interest" description="Disordered" evidence="2">
    <location>
        <begin position="456"/>
        <end position="476"/>
    </location>
</feature>
<evidence type="ECO:0000313" key="5">
    <source>
        <dbReference type="Proteomes" id="UP000008810"/>
    </source>
</evidence>
<dbReference type="PANTHER" id="PTHR21499">
    <property type="entry name" value="ASPARTATE KINASE"/>
    <property type="match status" value="1"/>
</dbReference>
<feature type="compositionally biased region" description="Gly residues" evidence="2">
    <location>
        <begin position="461"/>
        <end position="474"/>
    </location>
</feature>
<evidence type="ECO:0000313" key="3">
    <source>
        <dbReference type="EMBL" id="KQK12105.1"/>
    </source>
</evidence>
<dbReference type="Gramene" id="KQK12106">
    <property type="protein sequence ID" value="KQK12106"/>
    <property type="gene ID" value="BRADI_1g01656v3"/>
</dbReference>
<evidence type="ECO:0008006" key="6">
    <source>
        <dbReference type="Google" id="ProtNLM"/>
    </source>
</evidence>
<dbReference type="EMBL" id="CM000880">
    <property type="protein sequence ID" value="KQK12106.1"/>
    <property type="molecule type" value="Genomic_DNA"/>
</dbReference>
<organism evidence="3">
    <name type="scientific">Brachypodium distachyon</name>
    <name type="common">Purple false brome</name>
    <name type="synonym">Trachynia distachya</name>
    <dbReference type="NCBI Taxonomy" id="15368"/>
    <lineage>
        <taxon>Eukaryota</taxon>
        <taxon>Viridiplantae</taxon>
        <taxon>Streptophyta</taxon>
        <taxon>Embryophyta</taxon>
        <taxon>Tracheophyta</taxon>
        <taxon>Spermatophyta</taxon>
        <taxon>Magnoliopsida</taxon>
        <taxon>Liliopsida</taxon>
        <taxon>Poales</taxon>
        <taxon>Poaceae</taxon>
        <taxon>BOP clade</taxon>
        <taxon>Pooideae</taxon>
        <taxon>Stipodae</taxon>
        <taxon>Brachypodieae</taxon>
        <taxon>Brachypodium</taxon>
    </lineage>
</organism>
<dbReference type="EnsemblPlants" id="KQK12106">
    <property type="protein sequence ID" value="KQK12106"/>
    <property type="gene ID" value="BRADI_1g01656v3"/>
</dbReference>
<dbReference type="GO" id="GO:0009090">
    <property type="term" value="P:homoserine biosynthetic process"/>
    <property type="evidence" value="ECO:0000318"/>
    <property type="project" value="GO_Central"/>
</dbReference>
<dbReference type="RefSeq" id="XP_024313021.1">
    <property type="nucleotide sequence ID" value="XM_024457253.1"/>
</dbReference>
<dbReference type="RefSeq" id="XP_024313022.1">
    <property type="nucleotide sequence ID" value="XM_024457254.1"/>
</dbReference>
<accession>A0A0Q3KLU4</accession>
<protein>
    <recommendedName>
        <fullName evidence="6">NAC domain-containing protein</fullName>
    </recommendedName>
</protein>
<evidence type="ECO:0000256" key="1">
    <source>
        <dbReference type="ARBA" id="ARBA00010122"/>
    </source>
</evidence>
<reference evidence="3 4" key="1">
    <citation type="journal article" date="2010" name="Nature">
        <title>Genome sequencing and analysis of the model grass Brachypodium distachyon.</title>
        <authorList>
            <consortium name="International Brachypodium Initiative"/>
        </authorList>
    </citation>
    <scope>NUCLEOTIDE SEQUENCE [LARGE SCALE GENOMIC DNA]</scope>
    <source>
        <strain evidence="3">Bd21</strain>
        <strain evidence="4">cv. Bd21</strain>
    </source>
</reference>
<reference evidence="3" key="2">
    <citation type="submission" date="2017-06" db="EMBL/GenBank/DDBJ databases">
        <title>WGS assembly of Brachypodium distachyon.</title>
        <authorList>
            <consortium name="The International Brachypodium Initiative"/>
            <person name="Lucas S."/>
            <person name="Harmon-Smith M."/>
            <person name="Lail K."/>
            <person name="Tice H."/>
            <person name="Grimwood J."/>
            <person name="Bruce D."/>
            <person name="Barry K."/>
            <person name="Shu S."/>
            <person name="Lindquist E."/>
            <person name="Wang M."/>
            <person name="Pitluck S."/>
            <person name="Vogel J.P."/>
            <person name="Garvin D.F."/>
            <person name="Mockler T.C."/>
            <person name="Schmutz J."/>
            <person name="Rokhsar D."/>
            <person name="Bevan M.W."/>
        </authorList>
    </citation>
    <scope>NUCLEOTIDE SEQUENCE</scope>
    <source>
        <strain evidence="3">Bd21</strain>
    </source>
</reference>
<sequence>MGTPGKSRKQESTGWIMMQYSLEGAHQNPHKVINTVYKSSHAKTWVEARSYAIAGADQEDIEISVDAPVPAPAVSKASGARFRATAVQKGKAALAVAAVSRDGEKADATQLSLTRGIPIDLLLQAARKAVHCVDYKEAVQIKEFEAAKLIYHTSMTELGLDSTILSGSLIQLDLLIQHVAMTKELTPNGRDHLVCLAEGMSGTIFSEYLNELPTRGRQAFNALERLGVDVQEALQMPSKGMKISPLVIPDGEAKDFALEFLLSAAALVAAGNKRPIPASFTAASSSGVKRLRQERTETTSPIATLEEAQRHLMPDEYPVDGGDKAEDYTEMYANMLRDKITPIGGGGGGGADGFVVAIPEGEGYPAGFFYMPGVADNLEEPVGAHGFPGGVVALAPHMAEPPSAPCRFPEESDLHQFALKDSACRSLVGAEDSAPGTAFRYYDDFSANNGTGGSTDYPNGGAAGSNGLAAGGGERQVHDLPMDIDGLSDLEDIDMFDIDEYLAMPEF</sequence>
<dbReference type="Proteomes" id="UP000008810">
    <property type="component" value="Chromosome 1"/>
</dbReference>
<dbReference type="STRING" id="15368.A0A0Q3KLU4"/>
<name>A0A0Q3KLU4_BRADI</name>
<dbReference type="GO" id="GO:0004072">
    <property type="term" value="F:aspartate kinase activity"/>
    <property type="evidence" value="ECO:0000318"/>
    <property type="project" value="GO_Central"/>
</dbReference>
<dbReference type="AlphaFoldDB" id="A0A0Q3KLU4"/>
<reference evidence="4" key="3">
    <citation type="submission" date="2018-08" db="UniProtKB">
        <authorList>
            <consortium name="EnsemblPlants"/>
        </authorList>
    </citation>
    <scope>IDENTIFICATION</scope>
    <source>
        <strain evidence="4">cv. Bd21</strain>
    </source>
</reference>
<dbReference type="EMBL" id="CM000880">
    <property type="protein sequence ID" value="KQK12105.1"/>
    <property type="molecule type" value="Genomic_DNA"/>
</dbReference>
<dbReference type="InterPro" id="IPR042199">
    <property type="entry name" value="AsparK_Bifunc_asparK/hSer_DH"/>
</dbReference>
<dbReference type="EnsemblPlants" id="KQK12105">
    <property type="protein sequence ID" value="KQK12105"/>
    <property type="gene ID" value="BRADI_1g01656v3"/>
</dbReference>
<dbReference type="Gene3D" id="1.20.120.1320">
    <property type="entry name" value="Aspartokinase, catalytic domain"/>
    <property type="match status" value="1"/>
</dbReference>
<dbReference type="GeneID" id="104583394"/>
<evidence type="ECO:0000256" key="2">
    <source>
        <dbReference type="SAM" id="MobiDB-lite"/>
    </source>
</evidence>
<keyword evidence="5" id="KW-1185">Reference proteome</keyword>
<dbReference type="PANTHER" id="PTHR21499:SF62">
    <property type="entry name" value="NAC DOMAIN-CONTAINING PROTEIN"/>
    <property type="match status" value="1"/>
</dbReference>
<dbReference type="RefSeq" id="XP_024313020.1">
    <property type="nucleotide sequence ID" value="XM_024457252.1"/>
</dbReference>
<evidence type="ECO:0000313" key="4">
    <source>
        <dbReference type="EnsemblPlants" id="KQK12105"/>
    </source>
</evidence>
<dbReference type="Gramene" id="KQK12105">
    <property type="protein sequence ID" value="KQK12105"/>
    <property type="gene ID" value="BRADI_1g01656v3"/>
</dbReference>
<proteinExistence type="inferred from homology"/>